<dbReference type="SUPFAM" id="SSF64484">
    <property type="entry name" value="beta and beta-prime subunits of DNA dependent RNA-polymerase"/>
    <property type="match status" value="1"/>
</dbReference>
<gene>
    <name evidence="2" type="ORF">GETHOR_25710</name>
</gene>
<keyword evidence="3" id="KW-1185">Reference proteome</keyword>
<name>A0ABN6V2Z6_9BACT</name>
<dbReference type="Proteomes" id="UP001242010">
    <property type="component" value="Chromosome"/>
</dbReference>
<evidence type="ECO:0000256" key="1">
    <source>
        <dbReference type="SAM" id="MobiDB-lite"/>
    </source>
</evidence>
<organism evidence="2 3">
    <name type="scientific">Geothrix oryzae</name>
    <dbReference type="NCBI Taxonomy" id="2927975"/>
    <lineage>
        <taxon>Bacteria</taxon>
        <taxon>Pseudomonadati</taxon>
        <taxon>Acidobacteriota</taxon>
        <taxon>Holophagae</taxon>
        <taxon>Holophagales</taxon>
        <taxon>Holophagaceae</taxon>
        <taxon>Geothrix</taxon>
    </lineage>
</organism>
<dbReference type="Gene3D" id="1.10.1790.20">
    <property type="match status" value="1"/>
</dbReference>
<proteinExistence type="predicted"/>
<sequence>MVISNKHIEVIICQMICWGLITDGGGTPLIVEEKVDKHRFKEINEQTLTEAVLEGRVDYAYGFKGKAISESPDHHGHRHGPLRNLEIEPPGANSRTVRTSITNTPARRGMSKNSRG</sequence>
<reference evidence="3" key="1">
    <citation type="journal article" date="2023" name="Int. J. Syst. Evol. Microbiol.">
        <title>Mesoterricola silvestris gen. nov., sp. nov., Mesoterricola sediminis sp. nov., Geothrix oryzae sp. nov., Geothrix edaphica sp. nov., Geothrix rubra sp. nov., and Geothrix limicola sp. nov., six novel members of Acidobacteriota isolated from soils.</title>
        <authorList>
            <person name="Itoh H."/>
            <person name="Sugisawa Y."/>
            <person name="Mise K."/>
            <person name="Xu Z."/>
            <person name="Kuniyasu M."/>
            <person name="Ushijima N."/>
            <person name="Kawano K."/>
            <person name="Kobayashi E."/>
            <person name="Shiratori Y."/>
            <person name="Masuda Y."/>
            <person name="Senoo K."/>
        </authorList>
    </citation>
    <scope>NUCLEOTIDE SEQUENCE [LARGE SCALE GENOMIC DNA]</scope>
    <source>
        <strain evidence="3">Red222</strain>
    </source>
</reference>
<evidence type="ECO:0000313" key="2">
    <source>
        <dbReference type="EMBL" id="BDU70470.1"/>
    </source>
</evidence>
<dbReference type="EMBL" id="AP027079">
    <property type="protein sequence ID" value="BDU70470.1"/>
    <property type="molecule type" value="Genomic_DNA"/>
</dbReference>
<evidence type="ECO:0000313" key="3">
    <source>
        <dbReference type="Proteomes" id="UP001242010"/>
    </source>
</evidence>
<feature type="region of interest" description="Disordered" evidence="1">
    <location>
        <begin position="68"/>
        <end position="116"/>
    </location>
</feature>
<feature type="compositionally biased region" description="Polar residues" evidence="1">
    <location>
        <begin position="93"/>
        <end position="116"/>
    </location>
</feature>
<accession>A0ABN6V2Z6</accession>
<protein>
    <submittedName>
        <fullName evidence="2">Uncharacterized protein</fullName>
    </submittedName>
</protein>